<reference evidence="1 2" key="1">
    <citation type="submission" date="2019-04" db="EMBL/GenBank/DDBJ databases">
        <title>Friends and foes A comparative genomics study of 23 Aspergillus species from section Flavi.</title>
        <authorList>
            <consortium name="DOE Joint Genome Institute"/>
            <person name="Kjaerbolling I."/>
            <person name="Vesth T."/>
            <person name="Frisvad J.C."/>
            <person name="Nybo J.L."/>
            <person name="Theobald S."/>
            <person name="Kildgaard S."/>
            <person name="Isbrandt T."/>
            <person name="Kuo A."/>
            <person name="Sato A."/>
            <person name="Lyhne E.K."/>
            <person name="Kogle M.E."/>
            <person name="Wiebenga A."/>
            <person name="Kun R.S."/>
            <person name="Lubbers R.J."/>
            <person name="Makela M.R."/>
            <person name="Barry K."/>
            <person name="Chovatia M."/>
            <person name="Clum A."/>
            <person name="Daum C."/>
            <person name="Haridas S."/>
            <person name="He G."/>
            <person name="LaButti K."/>
            <person name="Lipzen A."/>
            <person name="Mondo S."/>
            <person name="Riley R."/>
            <person name="Salamov A."/>
            <person name="Simmons B.A."/>
            <person name="Magnuson J.K."/>
            <person name="Henrissat B."/>
            <person name="Mortensen U.H."/>
            <person name="Larsen T.O."/>
            <person name="Devries R.P."/>
            <person name="Grigoriev I.V."/>
            <person name="Machida M."/>
            <person name="Baker S.E."/>
            <person name="Andersen M.R."/>
        </authorList>
    </citation>
    <scope>NUCLEOTIDE SEQUENCE [LARGE SCALE GENOMIC DNA]</scope>
    <source>
        <strain evidence="1 2">IBT 18842</strain>
    </source>
</reference>
<dbReference type="EMBL" id="ML742229">
    <property type="protein sequence ID" value="KAE8147042.1"/>
    <property type="molecule type" value="Genomic_DNA"/>
</dbReference>
<sequence length="176" mass="19861">MSHKGLSGAQVLRDRFRIGICCCWTGWLLLGLRSRSISSSVEVAAGQIGCCWHFSRIQSCRWVVEYVELVERSGLSHTESRLHLSIRRYKYGTTEAISITESNLCFFRCLISRAINKAERRVTKTEAFVSSTAKHRRKANTLTARAVGVCKNKKEGRMGKKGNWCKCERGSTPWAG</sequence>
<keyword evidence="2" id="KW-1185">Reference proteome</keyword>
<organism evidence="1 2">
    <name type="scientific">Aspergillus avenaceus</name>
    <dbReference type="NCBI Taxonomy" id="36643"/>
    <lineage>
        <taxon>Eukaryota</taxon>
        <taxon>Fungi</taxon>
        <taxon>Dikarya</taxon>
        <taxon>Ascomycota</taxon>
        <taxon>Pezizomycotina</taxon>
        <taxon>Eurotiomycetes</taxon>
        <taxon>Eurotiomycetidae</taxon>
        <taxon>Eurotiales</taxon>
        <taxon>Aspergillaceae</taxon>
        <taxon>Aspergillus</taxon>
        <taxon>Aspergillus subgen. Circumdati</taxon>
    </lineage>
</organism>
<evidence type="ECO:0000313" key="1">
    <source>
        <dbReference type="EMBL" id="KAE8147042.1"/>
    </source>
</evidence>
<proteinExistence type="predicted"/>
<gene>
    <name evidence="1" type="ORF">BDV25DRAFT_41174</name>
</gene>
<accession>A0A5N6TL20</accession>
<name>A0A5N6TL20_ASPAV</name>
<protein>
    <submittedName>
        <fullName evidence="1">Uncharacterized protein</fullName>
    </submittedName>
</protein>
<dbReference type="AlphaFoldDB" id="A0A5N6TL20"/>
<evidence type="ECO:0000313" key="2">
    <source>
        <dbReference type="Proteomes" id="UP000325780"/>
    </source>
</evidence>
<dbReference type="Proteomes" id="UP000325780">
    <property type="component" value="Unassembled WGS sequence"/>
</dbReference>